<feature type="domain" description="Late embryogenesis abundant protein LEA-2 subgroup" evidence="2">
    <location>
        <begin position="50"/>
        <end position="142"/>
    </location>
</feature>
<name>A0A0R0CT22_9GAMM</name>
<protein>
    <recommendedName>
        <fullName evidence="2">Late embryogenesis abundant protein LEA-2 subgroup domain-containing protein</fullName>
    </recommendedName>
</protein>
<gene>
    <name evidence="3" type="ORF">ABB29_11835</name>
</gene>
<accession>A0A0R0CT22</accession>
<evidence type="ECO:0000313" key="4">
    <source>
        <dbReference type="Proteomes" id="UP000052052"/>
    </source>
</evidence>
<organism evidence="3 4">
    <name type="scientific">Pseudoxanthomonas dokdonensis</name>
    <dbReference type="NCBI Taxonomy" id="344882"/>
    <lineage>
        <taxon>Bacteria</taxon>
        <taxon>Pseudomonadati</taxon>
        <taxon>Pseudomonadota</taxon>
        <taxon>Gammaproteobacteria</taxon>
        <taxon>Lysobacterales</taxon>
        <taxon>Lysobacteraceae</taxon>
        <taxon>Pseudoxanthomonas</taxon>
    </lineage>
</organism>
<evidence type="ECO:0000259" key="2">
    <source>
        <dbReference type="Pfam" id="PF03168"/>
    </source>
</evidence>
<proteinExistence type="predicted"/>
<dbReference type="PROSITE" id="PS51257">
    <property type="entry name" value="PROKAR_LIPOPROTEIN"/>
    <property type="match status" value="1"/>
</dbReference>
<feature type="chain" id="PRO_5006394523" description="Late embryogenesis abundant protein LEA-2 subgroup domain-containing protein" evidence="1">
    <location>
        <begin position="28"/>
        <end position="158"/>
    </location>
</feature>
<dbReference type="InterPro" id="IPR004864">
    <property type="entry name" value="LEA_2"/>
</dbReference>
<dbReference type="STRING" id="344882.ABB29_11835"/>
<dbReference type="EMBL" id="LDJL01000011">
    <property type="protein sequence ID" value="KRG69239.1"/>
    <property type="molecule type" value="Genomic_DNA"/>
</dbReference>
<keyword evidence="1" id="KW-0732">Signal</keyword>
<evidence type="ECO:0000256" key="1">
    <source>
        <dbReference type="SAM" id="SignalP"/>
    </source>
</evidence>
<evidence type="ECO:0000313" key="3">
    <source>
        <dbReference type="EMBL" id="KRG69239.1"/>
    </source>
</evidence>
<dbReference type="PATRIC" id="fig|344882.3.peg.733"/>
<dbReference type="Proteomes" id="UP000052052">
    <property type="component" value="Unassembled WGS sequence"/>
</dbReference>
<dbReference type="RefSeq" id="WP_057659512.1">
    <property type="nucleotide sequence ID" value="NZ_LDJL01000011.1"/>
</dbReference>
<reference evidence="3 4" key="1">
    <citation type="submission" date="2015-05" db="EMBL/GenBank/DDBJ databases">
        <title>Genome sequencing and analysis of members of genus Stenotrophomonas.</title>
        <authorList>
            <person name="Patil P.P."/>
            <person name="Midha S."/>
            <person name="Patil P.B."/>
        </authorList>
    </citation>
    <scope>NUCLEOTIDE SEQUENCE [LARGE SCALE GENOMIC DNA]</scope>
    <source>
        <strain evidence="3 4">DSM 21858</strain>
    </source>
</reference>
<keyword evidence="4" id="KW-1185">Reference proteome</keyword>
<comment type="caution">
    <text evidence="3">The sequence shown here is derived from an EMBL/GenBank/DDBJ whole genome shotgun (WGS) entry which is preliminary data.</text>
</comment>
<dbReference type="SUPFAM" id="SSF117070">
    <property type="entry name" value="LEA14-like"/>
    <property type="match status" value="1"/>
</dbReference>
<feature type="signal peptide" evidence="1">
    <location>
        <begin position="1"/>
        <end position="27"/>
    </location>
</feature>
<dbReference type="AlphaFoldDB" id="A0A0R0CT22"/>
<sequence>MKRATGIVGLVLLMALLASCSSGPARRVSEPAVFIQQLSVDANGSWKVDLRLQNYSSIPMRFDQLRLELQLSGQAAGTLQASPQLSVGPESADVVSVALQPTSAGRIAVADALASRRAIEYQLSGTANALPEDGKSRDFDISSNNLLNPVPGLDGVLR</sequence>
<dbReference type="Pfam" id="PF03168">
    <property type="entry name" value="LEA_2"/>
    <property type="match status" value="1"/>
</dbReference>